<accession>A0A221T365</accession>
<evidence type="ECO:0000256" key="1">
    <source>
        <dbReference type="SAM" id="MobiDB-lite"/>
    </source>
</evidence>
<feature type="region of interest" description="Disordered" evidence="1">
    <location>
        <begin position="1"/>
        <end position="21"/>
    </location>
</feature>
<dbReference type="AlphaFoldDB" id="A0A221T365"/>
<dbReference type="KEGG" id="dfc:DFI_19265"/>
<name>A0A221T365_9DEIO</name>
<dbReference type="RefSeq" id="WP_027462778.1">
    <property type="nucleotide sequence ID" value="NZ_CP021084.1"/>
</dbReference>
<sequence>MTTLATAHTVRATASHRPDGHARDLVTAGQTYCSRGFTREGVLRVMPLYGRAFDAPADLFEPVPDRPTWQVPPPPAQTGLLGTLTVDAHTVTRSYEVAAWYAKFDVPAQTIDVFRSEKPYSPTDVHGTLQATKVLDHCPTLYGGVQVGTGGITACHEPATLGYTGSLAALRAAHAAGHATLTDLGQAWLTWLPAYEASREAHRAATRAWEAAHPMNW</sequence>
<keyword evidence="3" id="KW-1185">Reference proteome</keyword>
<gene>
    <name evidence="2" type="ORF">DFI_19265</name>
</gene>
<dbReference type="Proteomes" id="UP000259030">
    <property type="component" value="Plasmid pDFI3"/>
</dbReference>
<evidence type="ECO:0000313" key="2">
    <source>
        <dbReference type="EMBL" id="ASN83339.1"/>
    </source>
</evidence>
<organism evidence="2 3">
    <name type="scientific">Deinococcus ficus</name>
    <dbReference type="NCBI Taxonomy" id="317577"/>
    <lineage>
        <taxon>Bacteria</taxon>
        <taxon>Thermotogati</taxon>
        <taxon>Deinococcota</taxon>
        <taxon>Deinococci</taxon>
        <taxon>Deinococcales</taxon>
        <taxon>Deinococcaceae</taxon>
        <taxon>Deinococcus</taxon>
    </lineage>
</organism>
<proteinExistence type="predicted"/>
<geneLocation type="plasmid" evidence="3">
    <name>pdfi3</name>
</geneLocation>
<dbReference type="EMBL" id="CP021084">
    <property type="protein sequence ID" value="ASN83339.1"/>
    <property type="molecule type" value="Genomic_DNA"/>
</dbReference>
<evidence type="ECO:0000313" key="3">
    <source>
        <dbReference type="Proteomes" id="UP000259030"/>
    </source>
</evidence>
<keyword evidence="2" id="KW-0614">Plasmid</keyword>
<reference evidence="2 3" key="1">
    <citation type="submission" date="2017-05" db="EMBL/GenBank/DDBJ databases">
        <title>The complete genome sequence of Deinococcus ficus isolated from the rhizosphere of the Ficus religiosa L. in Taiwan.</title>
        <authorList>
            <person name="Wu K.-M."/>
            <person name="Liao T.-L."/>
            <person name="Liu Y.-M."/>
            <person name="Young C.-C."/>
            <person name="Tsai S.-F."/>
        </authorList>
    </citation>
    <scope>NUCLEOTIDE SEQUENCE [LARGE SCALE GENOMIC DNA]</scope>
    <source>
        <strain evidence="2 3">CC-FR2-10</strain>
        <plasmid evidence="3">pdfi3</plasmid>
    </source>
</reference>
<protein>
    <submittedName>
        <fullName evidence="2">Uncharacterized protein</fullName>
    </submittedName>
</protein>